<gene>
    <name evidence="2" type="ORF">B0H16DRAFT_1014590</name>
</gene>
<feature type="coiled-coil region" evidence="1">
    <location>
        <begin position="15"/>
        <end position="49"/>
    </location>
</feature>
<dbReference type="EMBL" id="JARKIB010000092">
    <property type="protein sequence ID" value="KAJ7743141.1"/>
    <property type="molecule type" value="Genomic_DNA"/>
</dbReference>
<dbReference type="Gene3D" id="3.80.10.10">
    <property type="entry name" value="Ribonuclease Inhibitor"/>
    <property type="match status" value="1"/>
</dbReference>
<dbReference type="AlphaFoldDB" id="A0AAD7IHA3"/>
<comment type="caution">
    <text evidence="2">The sequence shown here is derived from an EMBL/GenBank/DDBJ whole genome shotgun (WGS) entry which is preliminary data.</text>
</comment>
<dbReference type="SUPFAM" id="SSF52047">
    <property type="entry name" value="RNI-like"/>
    <property type="match status" value="1"/>
</dbReference>
<protein>
    <recommendedName>
        <fullName evidence="4">F-box domain-containing protein</fullName>
    </recommendedName>
</protein>
<proteinExistence type="predicted"/>
<dbReference type="Proteomes" id="UP001215598">
    <property type="component" value="Unassembled WGS sequence"/>
</dbReference>
<organism evidence="2 3">
    <name type="scientific">Mycena metata</name>
    <dbReference type="NCBI Taxonomy" id="1033252"/>
    <lineage>
        <taxon>Eukaryota</taxon>
        <taxon>Fungi</taxon>
        <taxon>Dikarya</taxon>
        <taxon>Basidiomycota</taxon>
        <taxon>Agaricomycotina</taxon>
        <taxon>Agaricomycetes</taxon>
        <taxon>Agaricomycetidae</taxon>
        <taxon>Agaricales</taxon>
        <taxon>Marasmiineae</taxon>
        <taxon>Mycenaceae</taxon>
        <taxon>Mycena</taxon>
    </lineage>
</organism>
<sequence length="511" mass="57169">MSTSIDSSAIGSAGLVDLETQVNSVKALIETTEGNIARLTTQINELTCLRAEECRVVARLRALIAPIGRLPTELLVEIFMMVVETPIFNSSAIRVVRESLYSADSSAALGKVLCLSQVSPHWRQIICGTPRLWGEGVISVPLNRGIKERDNALFIRSTPCPISVSLTYSANEDTKSSKATARLVMSTAQRWKNLDIDLPSFSDFDDFPPDIFDALERLHVNNLSKQTSPIVIFHSSPRLRQFGFTTACAKPSKIALFHLPWEQLTHLTVRDRSLRGCRTILLLCSNLISAQFDTTFEWDQTPETMPIVTLPFLKTFSISIWDFIGDPVHNHGVEAFFAVLAFPSLVTLDLTFDSEADVMGPREIFSEFLRRSPKIKEFSLIDDCWFDSEGLIVLLRLTPALTKLSIEARSQCLNTEFLEALRYDNADASPLTPSLQVLSLETDGRVDEPSFEAVIRSRWWSDDKGFLPSGSPKRVSRLKRAEISTPNSFSKEFNARMEDLEDEGLELLLFG</sequence>
<evidence type="ECO:0000313" key="3">
    <source>
        <dbReference type="Proteomes" id="UP001215598"/>
    </source>
</evidence>
<reference evidence="2" key="1">
    <citation type="submission" date="2023-03" db="EMBL/GenBank/DDBJ databases">
        <title>Massive genome expansion in bonnet fungi (Mycena s.s.) driven by repeated elements and novel gene families across ecological guilds.</title>
        <authorList>
            <consortium name="Lawrence Berkeley National Laboratory"/>
            <person name="Harder C.B."/>
            <person name="Miyauchi S."/>
            <person name="Viragh M."/>
            <person name="Kuo A."/>
            <person name="Thoen E."/>
            <person name="Andreopoulos B."/>
            <person name="Lu D."/>
            <person name="Skrede I."/>
            <person name="Drula E."/>
            <person name="Henrissat B."/>
            <person name="Morin E."/>
            <person name="Kohler A."/>
            <person name="Barry K."/>
            <person name="LaButti K."/>
            <person name="Morin E."/>
            <person name="Salamov A."/>
            <person name="Lipzen A."/>
            <person name="Mereny Z."/>
            <person name="Hegedus B."/>
            <person name="Baldrian P."/>
            <person name="Stursova M."/>
            <person name="Weitz H."/>
            <person name="Taylor A."/>
            <person name="Grigoriev I.V."/>
            <person name="Nagy L.G."/>
            <person name="Martin F."/>
            <person name="Kauserud H."/>
        </authorList>
    </citation>
    <scope>NUCLEOTIDE SEQUENCE</scope>
    <source>
        <strain evidence="2">CBHHK182m</strain>
    </source>
</reference>
<evidence type="ECO:0000313" key="2">
    <source>
        <dbReference type="EMBL" id="KAJ7743141.1"/>
    </source>
</evidence>
<keyword evidence="1" id="KW-0175">Coiled coil</keyword>
<keyword evidence="3" id="KW-1185">Reference proteome</keyword>
<accession>A0AAD7IHA3</accession>
<name>A0AAD7IHA3_9AGAR</name>
<evidence type="ECO:0008006" key="4">
    <source>
        <dbReference type="Google" id="ProtNLM"/>
    </source>
</evidence>
<dbReference type="InterPro" id="IPR032675">
    <property type="entry name" value="LRR_dom_sf"/>
</dbReference>
<evidence type="ECO:0000256" key="1">
    <source>
        <dbReference type="SAM" id="Coils"/>
    </source>
</evidence>